<proteinExistence type="predicted"/>
<name>A0ABQ9Z2D8_9CRUS</name>
<sequence length="94" mass="10462">MYQCSRFSFVMHSGTNAARAGDVTRSMTTLSDPSLLCGLMELGFGHHQQNPSLLFRMGGHFTFDNQNTSEQMPMSYNSKTINKFLGYTVVASVK</sequence>
<gene>
    <name evidence="1" type="ORF">OUZ56_012227</name>
</gene>
<evidence type="ECO:0000313" key="2">
    <source>
        <dbReference type="Proteomes" id="UP001234178"/>
    </source>
</evidence>
<dbReference type="EMBL" id="JAOYFB010000002">
    <property type="protein sequence ID" value="KAK4007071.1"/>
    <property type="molecule type" value="Genomic_DNA"/>
</dbReference>
<protein>
    <submittedName>
        <fullName evidence="1">Uncharacterized protein</fullName>
    </submittedName>
</protein>
<organism evidence="1 2">
    <name type="scientific">Daphnia magna</name>
    <dbReference type="NCBI Taxonomy" id="35525"/>
    <lineage>
        <taxon>Eukaryota</taxon>
        <taxon>Metazoa</taxon>
        <taxon>Ecdysozoa</taxon>
        <taxon>Arthropoda</taxon>
        <taxon>Crustacea</taxon>
        <taxon>Branchiopoda</taxon>
        <taxon>Diplostraca</taxon>
        <taxon>Cladocera</taxon>
        <taxon>Anomopoda</taxon>
        <taxon>Daphniidae</taxon>
        <taxon>Daphnia</taxon>
    </lineage>
</organism>
<evidence type="ECO:0000313" key="1">
    <source>
        <dbReference type="EMBL" id="KAK4007071.1"/>
    </source>
</evidence>
<comment type="caution">
    <text evidence="1">The sequence shown here is derived from an EMBL/GenBank/DDBJ whole genome shotgun (WGS) entry which is preliminary data.</text>
</comment>
<dbReference type="Proteomes" id="UP001234178">
    <property type="component" value="Unassembled WGS sequence"/>
</dbReference>
<reference evidence="1 2" key="1">
    <citation type="journal article" date="2023" name="Nucleic Acids Res.">
        <title>The hologenome of Daphnia magna reveals possible DNA methylation and microbiome-mediated evolution of the host genome.</title>
        <authorList>
            <person name="Chaturvedi A."/>
            <person name="Li X."/>
            <person name="Dhandapani V."/>
            <person name="Marshall H."/>
            <person name="Kissane S."/>
            <person name="Cuenca-Cambronero M."/>
            <person name="Asole G."/>
            <person name="Calvet F."/>
            <person name="Ruiz-Romero M."/>
            <person name="Marangio P."/>
            <person name="Guigo R."/>
            <person name="Rago D."/>
            <person name="Mirbahai L."/>
            <person name="Eastwood N."/>
            <person name="Colbourne J.K."/>
            <person name="Zhou J."/>
            <person name="Mallon E."/>
            <person name="Orsini L."/>
        </authorList>
    </citation>
    <scope>NUCLEOTIDE SEQUENCE [LARGE SCALE GENOMIC DNA]</scope>
    <source>
        <strain evidence="1">LRV0_1</strain>
    </source>
</reference>
<keyword evidence="2" id="KW-1185">Reference proteome</keyword>
<accession>A0ABQ9Z2D8</accession>